<gene>
    <name evidence="2" type="ORF">PXEA_LOCUS1869</name>
</gene>
<comment type="caution">
    <text evidence="2">The sequence shown here is derived from an EMBL/GenBank/DDBJ whole genome shotgun (WGS) entry which is preliminary data.</text>
</comment>
<name>A0A3S4ZD56_9PLAT</name>
<keyword evidence="3" id="KW-1185">Reference proteome</keyword>
<keyword evidence="1" id="KW-0472">Membrane</keyword>
<keyword evidence="1" id="KW-0812">Transmembrane</keyword>
<dbReference type="Proteomes" id="UP000784294">
    <property type="component" value="Unassembled WGS sequence"/>
</dbReference>
<reference evidence="2" key="1">
    <citation type="submission" date="2018-11" db="EMBL/GenBank/DDBJ databases">
        <authorList>
            <consortium name="Pathogen Informatics"/>
        </authorList>
    </citation>
    <scope>NUCLEOTIDE SEQUENCE</scope>
</reference>
<sequence>MATSPISFSPLLIISFSFGSFFYSSFTNLNHLATNFDDLPPNFIGEGRFLREPRQPRTPSCPPVLPTANADGLAPEPTRFTGQNRPLLTLSLHQHRPPSSALGCIGVIGQLVAGTRLLMGQSDGWPDGVVLQSPIANPPKPT</sequence>
<evidence type="ECO:0000256" key="1">
    <source>
        <dbReference type="SAM" id="Phobius"/>
    </source>
</evidence>
<keyword evidence="1" id="KW-1133">Transmembrane helix</keyword>
<evidence type="ECO:0000313" key="3">
    <source>
        <dbReference type="Proteomes" id="UP000784294"/>
    </source>
</evidence>
<dbReference type="EMBL" id="CAAALY010003938">
    <property type="protein sequence ID" value="VEL08429.1"/>
    <property type="molecule type" value="Genomic_DNA"/>
</dbReference>
<proteinExistence type="predicted"/>
<protein>
    <submittedName>
        <fullName evidence="2">Uncharacterized protein</fullName>
    </submittedName>
</protein>
<dbReference type="AlphaFoldDB" id="A0A3S4ZD56"/>
<accession>A0A3S4ZD56</accession>
<evidence type="ECO:0000313" key="2">
    <source>
        <dbReference type="EMBL" id="VEL08429.1"/>
    </source>
</evidence>
<feature type="transmembrane region" description="Helical" evidence="1">
    <location>
        <begin position="6"/>
        <end position="26"/>
    </location>
</feature>
<organism evidence="2 3">
    <name type="scientific">Protopolystoma xenopodis</name>
    <dbReference type="NCBI Taxonomy" id="117903"/>
    <lineage>
        <taxon>Eukaryota</taxon>
        <taxon>Metazoa</taxon>
        <taxon>Spiralia</taxon>
        <taxon>Lophotrochozoa</taxon>
        <taxon>Platyhelminthes</taxon>
        <taxon>Monogenea</taxon>
        <taxon>Polyopisthocotylea</taxon>
        <taxon>Polystomatidea</taxon>
        <taxon>Polystomatidae</taxon>
        <taxon>Protopolystoma</taxon>
    </lineage>
</organism>